<reference evidence="1 2" key="1">
    <citation type="journal article" date="2016" name="Biochim. Biophys. Acta">
        <title>Characterization of red-shifted phycobilisomes isolated from the chlorophyll f-containing cyanobacterium Halomicronema hongdechloris.</title>
        <authorList>
            <person name="Li Y."/>
            <person name="Lin Y."/>
            <person name="Garvey C.J."/>
            <person name="Birch D."/>
            <person name="Corkery R.W."/>
            <person name="Loughlin P.C."/>
            <person name="Scheer H."/>
            <person name="Willows R.D."/>
            <person name="Chen M."/>
        </authorList>
    </citation>
    <scope>NUCLEOTIDE SEQUENCE [LARGE SCALE GENOMIC DNA]</scope>
    <source>
        <strain evidence="1 2">C2206</strain>
    </source>
</reference>
<dbReference type="EMBL" id="CP021983">
    <property type="protein sequence ID" value="ASC70309.1"/>
    <property type="molecule type" value="Genomic_DNA"/>
</dbReference>
<dbReference type="OrthoDB" id="513689at2"/>
<gene>
    <name evidence="1" type="ORF">XM38_012460</name>
</gene>
<sequence>MTRQILFYPEAGYSSLPDWQYGHHAGDSESVTTLLREYYDGAGNEPISVGHRPFDFKRDNDAATFDHRGGVTHRRLSPWRVTKVDEYVGNTGQEDMDGIVVAYCTYDPLPEEQNPWVEVEPAIVSVESFDGDRAAYEAWKKTQVVTA</sequence>
<dbReference type="KEGG" id="hhg:XM38_012460"/>
<dbReference type="RefSeq" id="WP_137455023.1">
    <property type="nucleotide sequence ID" value="NZ_CP021983.2"/>
</dbReference>
<proteinExistence type="predicted"/>
<organism evidence="1 2">
    <name type="scientific">Halomicronema hongdechloris C2206</name>
    <dbReference type="NCBI Taxonomy" id="1641165"/>
    <lineage>
        <taxon>Bacteria</taxon>
        <taxon>Bacillati</taxon>
        <taxon>Cyanobacteriota</taxon>
        <taxon>Cyanophyceae</taxon>
        <taxon>Nodosilineales</taxon>
        <taxon>Nodosilineaceae</taxon>
        <taxon>Halomicronema</taxon>
    </lineage>
</organism>
<protein>
    <submittedName>
        <fullName evidence="1">Uncharacterized protein</fullName>
    </submittedName>
</protein>
<evidence type="ECO:0000313" key="2">
    <source>
        <dbReference type="Proteomes" id="UP000191901"/>
    </source>
</evidence>
<dbReference type="Proteomes" id="UP000191901">
    <property type="component" value="Chromosome"/>
</dbReference>
<name>A0A1Z3HJ15_9CYAN</name>
<dbReference type="AlphaFoldDB" id="A0A1Z3HJ15"/>
<keyword evidence="2" id="KW-1185">Reference proteome</keyword>
<accession>A0A1Z3HJ15</accession>
<evidence type="ECO:0000313" key="1">
    <source>
        <dbReference type="EMBL" id="ASC70309.1"/>
    </source>
</evidence>